<protein>
    <submittedName>
        <fullName evidence="1">Uncharacterized protein</fullName>
    </submittedName>
</protein>
<evidence type="ECO:0000313" key="1">
    <source>
        <dbReference type="EMBL" id="QNO52355.1"/>
    </source>
</evidence>
<proteinExistence type="predicted"/>
<reference evidence="1" key="1">
    <citation type="submission" date="2020-06" db="EMBL/GenBank/DDBJ databases">
        <title>Unique genomic features of the anaerobic methanotrophic archaea.</title>
        <authorList>
            <person name="Chadwick G.L."/>
            <person name="Skennerton C.T."/>
            <person name="Laso-Perez R."/>
            <person name="Leu A.O."/>
            <person name="Speth D.R."/>
            <person name="Yu H."/>
            <person name="Morgan-Lang C."/>
            <person name="Hatzenpichler R."/>
            <person name="Goudeau D."/>
            <person name="Malmstrom R."/>
            <person name="Brazelton W.J."/>
            <person name="Woyke T."/>
            <person name="Hallam S.J."/>
            <person name="Tyson G.W."/>
            <person name="Wegener G."/>
            <person name="Boetius A."/>
            <person name="Orphan V."/>
        </authorList>
    </citation>
    <scope>NUCLEOTIDE SEQUENCE</scope>
</reference>
<gene>
    <name evidence="1" type="ORF">CJELADDK_00034</name>
</gene>
<sequence>MKAKIIAFGLVFVFLLSGTVGISSALSNSSGEDWGYYHEIMIKESET</sequence>
<dbReference type="AlphaFoldDB" id="A0A7G9YWH1"/>
<dbReference type="EMBL" id="MT631508">
    <property type="protein sequence ID" value="QNO52355.1"/>
    <property type="molecule type" value="Genomic_DNA"/>
</dbReference>
<name>A0A7G9YWH1_9EURY</name>
<accession>A0A7G9YWH1</accession>
<organism evidence="1">
    <name type="scientific">Candidatus Methanophagaceae archaeon ANME-1 ERB6</name>
    <dbReference type="NCBI Taxonomy" id="2759912"/>
    <lineage>
        <taxon>Archaea</taxon>
        <taxon>Methanobacteriati</taxon>
        <taxon>Methanobacteriota</taxon>
        <taxon>Stenosarchaea group</taxon>
        <taxon>Methanomicrobia</taxon>
        <taxon>Candidatus Methanophagales</taxon>
        <taxon>Candidatus Methanophagaceae</taxon>
    </lineage>
</organism>